<evidence type="ECO:0000313" key="13">
    <source>
        <dbReference type="EMBL" id="KAE8328472.1"/>
    </source>
</evidence>
<dbReference type="EMBL" id="ML741785">
    <property type="protein sequence ID" value="KAE8328472.1"/>
    <property type="molecule type" value="Genomic_DNA"/>
</dbReference>
<evidence type="ECO:0000256" key="2">
    <source>
        <dbReference type="ARBA" id="ARBA00009726"/>
    </source>
</evidence>
<gene>
    <name evidence="13" type="ORF">BDV39DRAFT_203994</name>
</gene>
<dbReference type="Pfam" id="PF00005">
    <property type="entry name" value="ABC_tran"/>
    <property type="match status" value="1"/>
</dbReference>
<dbReference type="Pfam" id="PF00664">
    <property type="entry name" value="ABC_membrane"/>
    <property type="match status" value="1"/>
</dbReference>
<evidence type="ECO:0000256" key="7">
    <source>
        <dbReference type="ARBA" id="ARBA00022840"/>
    </source>
</evidence>
<evidence type="ECO:0000256" key="3">
    <source>
        <dbReference type="ARBA" id="ARBA00022448"/>
    </source>
</evidence>
<feature type="transmembrane region" description="Helical" evidence="10">
    <location>
        <begin position="382"/>
        <end position="402"/>
    </location>
</feature>
<dbReference type="AlphaFoldDB" id="A0A5N6X6C0"/>
<keyword evidence="6" id="KW-0547">Nucleotide-binding</keyword>
<evidence type="ECO:0000256" key="5">
    <source>
        <dbReference type="ARBA" id="ARBA00022737"/>
    </source>
</evidence>
<dbReference type="GO" id="GO:0140359">
    <property type="term" value="F:ABC-type transporter activity"/>
    <property type="evidence" value="ECO:0007669"/>
    <property type="project" value="InterPro"/>
</dbReference>
<dbReference type="Gene3D" id="3.40.50.300">
    <property type="entry name" value="P-loop containing nucleotide triphosphate hydrolases"/>
    <property type="match status" value="1"/>
</dbReference>
<keyword evidence="13" id="KW-0378">Hydrolase</keyword>
<sequence length="739" mass="81208">MSWVGSCCEGERVSSSLTITNCAYRVRSTWSSWRMVVLKSADVLPEPQAPPQQQLIPSVQLKEESLPAFVEAQYPERGSLESISSSSSSEAAEKASEWDLNFSKPSVASAFSKEGGSIFQWLFLAGSFIGFSGLMLAKWIHIWTDDFQASAPLPGQVAEQAAAQHSVFYYLSVYITLSVVACAFGTGRIYITFSVTFRASQSLFHKMLSSMLHAPLPWHDNTSLGHVLSRFSADFNVLDAQVGGQLCTTLEYLTDVATALIAGTIANPFLLIITTILLTMYLWCARQYIKASRQLKDLGNDAKGPLLEELESTISGLSSVRAFGQVNLAVQRFQDKVGRHARAFWHLCLLNRWLGFRINVMGAAFSALSAAMVAYMPGVSPSAAGFAIGFTILISFSMAFSIRSYVNLEQGMNSVKQIHSLTAIQTEQDKGHDQDLPHGWPREGKLEVSQLFVEHAAHLPPVLKGIDFTIAPNSRAGVIGHTGAGKSSLILALVRFLEASHGTIMVDNVDISQVSLYRLRSQLAIIPQHPVLFRGTVRSNLDPFGEYDDAVLAGALQAVGWHQNHEYEDSASESTFARRASSTEFARESVVGEGADTEHDCLLTEENTEKVLDQPIADCGENLSHGQQQLLCLARAIIRRPKILVMDEATSPVDNSTDDLIQRSLRSALGQYQTTFLVIAHRLKTIADSDMVLVMNDGMIVESGSPKELLHRDQSCFRSMVYQDPEREMLENIISNGVE</sequence>
<keyword evidence="3" id="KW-0813">Transport</keyword>
<keyword evidence="4 10" id="KW-0812">Transmembrane</keyword>
<dbReference type="SUPFAM" id="SSF90123">
    <property type="entry name" value="ABC transporter transmembrane region"/>
    <property type="match status" value="1"/>
</dbReference>
<dbReference type="PROSITE" id="PS50929">
    <property type="entry name" value="ABC_TM1F"/>
    <property type="match status" value="1"/>
</dbReference>
<dbReference type="InterPro" id="IPR003593">
    <property type="entry name" value="AAA+_ATPase"/>
</dbReference>
<dbReference type="GO" id="GO:0005524">
    <property type="term" value="F:ATP binding"/>
    <property type="evidence" value="ECO:0007669"/>
    <property type="project" value="UniProtKB-KW"/>
</dbReference>
<evidence type="ECO:0000256" key="10">
    <source>
        <dbReference type="SAM" id="Phobius"/>
    </source>
</evidence>
<evidence type="ECO:0000313" key="14">
    <source>
        <dbReference type="Proteomes" id="UP000325945"/>
    </source>
</evidence>
<dbReference type="CDD" id="cd03244">
    <property type="entry name" value="ABCC_MRP_domain2"/>
    <property type="match status" value="1"/>
</dbReference>
<feature type="domain" description="ABC transporter" evidence="11">
    <location>
        <begin position="446"/>
        <end position="722"/>
    </location>
</feature>
<proteinExistence type="inferred from homology"/>
<feature type="domain" description="ABC transmembrane type-1" evidence="12">
    <location>
        <begin position="121"/>
        <end position="410"/>
    </location>
</feature>
<feature type="transmembrane region" description="Helical" evidence="10">
    <location>
        <begin position="259"/>
        <end position="284"/>
    </location>
</feature>
<organism evidence="13 14">
    <name type="scientific">Aspergillus sergii</name>
    <dbReference type="NCBI Taxonomy" id="1034303"/>
    <lineage>
        <taxon>Eukaryota</taxon>
        <taxon>Fungi</taxon>
        <taxon>Dikarya</taxon>
        <taxon>Ascomycota</taxon>
        <taxon>Pezizomycotina</taxon>
        <taxon>Eurotiomycetes</taxon>
        <taxon>Eurotiomycetidae</taxon>
        <taxon>Eurotiales</taxon>
        <taxon>Aspergillaceae</taxon>
        <taxon>Aspergillus</taxon>
        <taxon>Aspergillus subgen. Circumdati</taxon>
    </lineage>
</organism>
<dbReference type="CDD" id="cd18604">
    <property type="entry name" value="ABC_6TM_VMR1_D2_like"/>
    <property type="match status" value="1"/>
</dbReference>
<evidence type="ECO:0000256" key="1">
    <source>
        <dbReference type="ARBA" id="ARBA00004141"/>
    </source>
</evidence>
<keyword evidence="9 10" id="KW-0472">Membrane</keyword>
<name>A0A5N6X6C0_9EURO</name>
<dbReference type="PROSITE" id="PS00211">
    <property type="entry name" value="ABC_TRANSPORTER_1"/>
    <property type="match status" value="1"/>
</dbReference>
<dbReference type="SMART" id="SM00382">
    <property type="entry name" value="AAA"/>
    <property type="match status" value="1"/>
</dbReference>
<evidence type="ECO:0000259" key="11">
    <source>
        <dbReference type="PROSITE" id="PS50893"/>
    </source>
</evidence>
<dbReference type="InterPro" id="IPR050173">
    <property type="entry name" value="ABC_transporter_C-like"/>
</dbReference>
<dbReference type="InterPro" id="IPR027417">
    <property type="entry name" value="P-loop_NTPase"/>
</dbReference>
<dbReference type="PROSITE" id="PS50893">
    <property type="entry name" value="ABC_TRANSPORTER_2"/>
    <property type="match status" value="1"/>
</dbReference>
<keyword evidence="7" id="KW-0067">ATP-binding</keyword>
<evidence type="ECO:0000256" key="9">
    <source>
        <dbReference type="ARBA" id="ARBA00023136"/>
    </source>
</evidence>
<dbReference type="Proteomes" id="UP000325945">
    <property type="component" value="Unassembled WGS sequence"/>
</dbReference>
<protein>
    <submittedName>
        <fullName evidence="13">P-loop containing nucleoside triphosphate hydrolase protein</fullName>
    </submittedName>
</protein>
<dbReference type="PANTHER" id="PTHR24223">
    <property type="entry name" value="ATP-BINDING CASSETTE SUB-FAMILY C"/>
    <property type="match status" value="1"/>
</dbReference>
<dbReference type="InterPro" id="IPR011527">
    <property type="entry name" value="ABC1_TM_dom"/>
</dbReference>
<feature type="transmembrane region" description="Helical" evidence="10">
    <location>
        <begin position="354"/>
        <end position="376"/>
    </location>
</feature>
<dbReference type="FunFam" id="1.20.1560.10:FF:000013">
    <property type="entry name" value="ABC transporter C family member 2"/>
    <property type="match status" value="1"/>
</dbReference>
<keyword evidence="14" id="KW-1185">Reference proteome</keyword>
<keyword evidence="5" id="KW-0677">Repeat</keyword>
<comment type="similarity">
    <text evidence="2">Belongs to the ABC transporter superfamily. ABCC family. Conjugate transporter (TC 3.A.1.208) subfamily.</text>
</comment>
<comment type="subcellular location">
    <subcellularLocation>
        <location evidence="1">Membrane</location>
        <topology evidence="1">Multi-pass membrane protein</topology>
    </subcellularLocation>
</comment>
<dbReference type="GO" id="GO:0016887">
    <property type="term" value="F:ATP hydrolysis activity"/>
    <property type="evidence" value="ECO:0007669"/>
    <property type="project" value="InterPro"/>
</dbReference>
<evidence type="ECO:0000256" key="4">
    <source>
        <dbReference type="ARBA" id="ARBA00022692"/>
    </source>
</evidence>
<dbReference type="InterPro" id="IPR017871">
    <property type="entry name" value="ABC_transporter-like_CS"/>
</dbReference>
<dbReference type="GO" id="GO:0016020">
    <property type="term" value="C:membrane"/>
    <property type="evidence" value="ECO:0007669"/>
    <property type="project" value="UniProtKB-SubCell"/>
</dbReference>
<feature type="transmembrane region" description="Helical" evidence="10">
    <location>
        <begin position="121"/>
        <end position="140"/>
    </location>
</feature>
<dbReference type="InterPro" id="IPR036640">
    <property type="entry name" value="ABC1_TM_sf"/>
</dbReference>
<reference evidence="14" key="1">
    <citation type="submission" date="2019-04" db="EMBL/GenBank/DDBJ databases">
        <title>Friends and foes A comparative genomics studyof 23 Aspergillus species from section Flavi.</title>
        <authorList>
            <consortium name="DOE Joint Genome Institute"/>
            <person name="Kjaerbolling I."/>
            <person name="Vesth T."/>
            <person name="Frisvad J.C."/>
            <person name="Nybo J.L."/>
            <person name="Theobald S."/>
            <person name="Kildgaard S."/>
            <person name="Isbrandt T."/>
            <person name="Kuo A."/>
            <person name="Sato A."/>
            <person name="Lyhne E.K."/>
            <person name="Kogle M.E."/>
            <person name="Wiebenga A."/>
            <person name="Kun R.S."/>
            <person name="Lubbers R.J."/>
            <person name="Makela M.R."/>
            <person name="Barry K."/>
            <person name="Chovatia M."/>
            <person name="Clum A."/>
            <person name="Daum C."/>
            <person name="Haridas S."/>
            <person name="He G."/>
            <person name="LaButti K."/>
            <person name="Lipzen A."/>
            <person name="Mondo S."/>
            <person name="Riley R."/>
            <person name="Salamov A."/>
            <person name="Simmons B.A."/>
            <person name="Magnuson J.K."/>
            <person name="Henrissat B."/>
            <person name="Mortensen U.H."/>
            <person name="Larsen T.O."/>
            <person name="Devries R.P."/>
            <person name="Grigoriev I.V."/>
            <person name="Machida M."/>
            <person name="Baker S.E."/>
            <person name="Andersen M.R."/>
        </authorList>
    </citation>
    <scope>NUCLEOTIDE SEQUENCE [LARGE SCALE GENOMIC DNA]</scope>
    <source>
        <strain evidence="14">CBS 130017</strain>
    </source>
</reference>
<dbReference type="GO" id="GO:0005737">
    <property type="term" value="C:cytoplasm"/>
    <property type="evidence" value="ECO:0007669"/>
    <property type="project" value="UniProtKB-ARBA"/>
</dbReference>
<evidence type="ECO:0000256" key="8">
    <source>
        <dbReference type="ARBA" id="ARBA00022989"/>
    </source>
</evidence>
<dbReference type="SUPFAM" id="SSF52540">
    <property type="entry name" value="P-loop containing nucleoside triphosphate hydrolases"/>
    <property type="match status" value="1"/>
</dbReference>
<feature type="transmembrane region" description="Helical" evidence="10">
    <location>
        <begin position="167"/>
        <end position="191"/>
    </location>
</feature>
<keyword evidence="8 10" id="KW-1133">Transmembrane helix</keyword>
<evidence type="ECO:0000256" key="6">
    <source>
        <dbReference type="ARBA" id="ARBA00022741"/>
    </source>
</evidence>
<dbReference type="Gene3D" id="1.20.1560.10">
    <property type="entry name" value="ABC transporter type 1, transmembrane domain"/>
    <property type="match status" value="1"/>
</dbReference>
<evidence type="ECO:0000259" key="12">
    <source>
        <dbReference type="PROSITE" id="PS50929"/>
    </source>
</evidence>
<dbReference type="PANTHER" id="PTHR24223:SF456">
    <property type="entry name" value="MULTIDRUG RESISTANCE-ASSOCIATED PROTEIN LETHAL(2)03659"/>
    <property type="match status" value="1"/>
</dbReference>
<dbReference type="InterPro" id="IPR003439">
    <property type="entry name" value="ABC_transporter-like_ATP-bd"/>
</dbReference>
<accession>A0A5N6X6C0</accession>